<dbReference type="Proteomes" id="UP000192534">
    <property type="component" value="Unassembled WGS sequence"/>
</dbReference>
<sequence length="680" mass="74480">MTTAPTTPPQHPRRVFRDRREAGRVLAHLLDGYRGRDGVVVLGLARGGVPVAWEVAAALGAPLDAFIVRKLGAPGHAEFAMGALASGGRVVVNDDVIRALRVTPQELRDATEREARELARREGAYRGGRPPLDVAGKTVILVDDGLATGASMLAAVQALREMEPAEIVVAVPAAPQSTCREFASLVDDLVCASMPTPFLAVGESFWNFEQVSDTEVRNLLATPTTGIGTARLRVAETPAEVIGRCAVDAPAGVPPREALEEMVGDARVVLIGESSHGTREFYEARAEITKWLIEEKGFCAVAAEADWPDAYRVNRYVRGRSDDDSADSALKGFERFPAWMWRNTTVRDFTAWLHAHNARCRADGRREAGFYGLDLYSLHRSMQEVIDYLDNVDPVAAQRARERYACFDHAGGDDGQAYGYAAAFGAGMSCEAEVVEQLVELQRAGLQYARRDGLLAEDELFYAQQNAQTVRNAEVYYRSMFGSRVSSWNLRDQHMFQTLRALRAHLHQHNGEPARIVVWAHNSHVGDARATEVGADGQLTLGQLVREGYGEQALLIGFTTYSGTVTAASEWGAVAERKVVRPALNGSVEELLHEVDRPEFLVSSLISREAAGPLDTVRLGRAIGVIYQPATERQSHYYHVRPGEQFDAIIHIDRTTALEPLELNSVWAAAETPETYPSGL</sequence>
<keyword evidence="3" id="KW-1185">Reference proteome</keyword>
<proteinExistence type="predicted"/>
<evidence type="ECO:0000313" key="2">
    <source>
        <dbReference type="EMBL" id="ORB57357.1"/>
    </source>
</evidence>
<accession>A0A1X0J792</accession>
<gene>
    <name evidence="2" type="ORF">BST42_02960</name>
</gene>
<dbReference type="Gene3D" id="3.40.1660.10">
    <property type="entry name" value="EreA-like (biosynthetic domain)"/>
    <property type="match status" value="1"/>
</dbReference>
<reference evidence="2 3" key="1">
    <citation type="submission" date="2016-12" db="EMBL/GenBank/DDBJ databases">
        <title>The new phylogeny of genus Mycobacterium.</title>
        <authorList>
            <person name="Tortoli E."/>
            <person name="Trovato A."/>
            <person name="Cirillo D.M."/>
        </authorList>
    </citation>
    <scope>NUCLEOTIDE SEQUENCE [LARGE SCALE GENOMIC DNA]</scope>
    <source>
        <strain evidence="2 3">DSM 44223</strain>
    </source>
</reference>
<dbReference type="SUPFAM" id="SSF159501">
    <property type="entry name" value="EreA/ChaN-like"/>
    <property type="match status" value="1"/>
</dbReference>
<feature type="domain" description="Phosphoribosyltransferase" evidence="1">
    <location>
        <begin position="34"/>
        <end position="177"/>
    </location>
</feature>
<dbReference type="Gene3D" id="1.20.1440.30">
    <property type="entry name" value="Biosynthetic Protein domain"/>
    <property type="match status" value="1"/>
</dbReference>
<dbReference type="Gene3D" id="3.30.1870.10">
    <property type="entry name" value="EreA-like, domain 2"/>
    <property type="match status" value="1"/>
</dbReference>
<dbReference type="PANTHER" id="PTHR31299">
    <property type="entry name" value="ESTERASE, PUTATIVE (AFU_ORTHOLOGUE AFUA_1G05850)-RELATED"/>
    <property type="match status" value="1"/>
</dbReference>
<protein>
    <recommendedName>
        <fullName evidence="1">Phosphoribosyltransferase domain-containing protein</fullName>
    </recommendedName>
</protein>
<organism evidence="2 3">
    <name type="scientific">Mycolicibacterium rhodesiae</name>
    <name type="common">Mycobacterium rhodesiae</name>
    <dbReference type="NCBI Taxonomy" id="36814"/>
    <lineage>
        <taxon>Bacteria</taxon>
        <taxon>Bacillati</taxon>
        <taxon>Actinomycetota</taxon>
        <taxon>Actinomycetes</taxon>
        <taxon>Mycobacteriales</taxon>
        <taxon>Mycobacteriaceae</taxon>
        <taxon>Mycolicibacterium</taxon>
    </lineage>
</organism>
<dbReference type="CDD" id="cd14728">
    <property type="entry name" value="Ere-like"/>
    <property type="match status" value="1"/>
</dbReference>
<dbReference type="SUPFAM" id="SSF53271">
    <property type="entry name" value="PRTase-like"/>
    <property type="match status" value="1"/>
</dbReference>
<dbReference type="Pfam" id="PF05139">
    <property type="entry name" value="Erythro_esteras"/>
    <property type="match status" value="1"/>
</dbReference>
<dbReference type="Gene3D" id="3.40.50.2020">
    <property type="match status" value="1"/>
</dbReference>
<dbReference type="InterPro" id="IPR029057">
    <property type="entry name" value="PRTase-like"/>
</dbReference>
<dbReference type="OrthoDB" id="9810066at2"/>
<dbReference type="EMBL" id="MVIH01000001">
    <property type="protein sequence ID" value="ORB57357.1"/>
    <property type="molecule type" value="Genomic_DNA"/>
</dbReference>
<dbReference type="Pfam" id="PF00156">
    <property type="entry name" value="Pribosyltran"/>
    <property type="match status" value="1"/>
</dbReference>
<evidence type="ECO:0000313" key="3">
    <source>
        <dbReference type="Proteomes" id="UP000192534"/>
    </source>
</evidence>
<dbReference type="InterPro" id="IPR052036">
    <property type="entry name" value="Hydrolase/PRTase-associated"/>
</dbReference>
<dbReference type="InterPro" id="IPR000836">
    <property type="entry name" value="PRTase_dom"/>
</dbReference>
<dbReference type="PANTHER" id="PTHR31299:SF0">
    <property type="entry name" value="ESTERASE, PUTATIVE (AFU_ORTHOLOGUE AFUA_1G05850)-RELATED"/>
    <property type="match status" value="1"/>
</dbReference>
<name>A0A1X0J792_MYCRH</name>
<dbReference type="InterPro" id="IPR007815">
    <property type="entry name" value="Emycin_Estase"/>
</dbReference>
<dbReference type="GO" id="GO:0046677">
    <property type="term" value="P:response to antibiotic"/>
    <property type="evidence" value="ECO:0007669"/>
    <property type="project" value="InterPro"/>
</dbReference>
<dbReference type="Gene3D" id="3.30.1310.20">
    <property type="entry name" value="PRTase-like"/>
    <property type="match status" value="1"/>
</dbReference>
<dbReference type="CDD" id="cd06223">
    <property type="entry name" value="PRTases_typeI"/>
    <property type="match status" value="1"/>
</dbReference>
<comment type="caution">
    <text evidence="2">The sequence shown here is derived from an EMBL/GenBank/DDBJ whole genome shotgun (WGS) entry which is preliminary data.</text>
</comment>
<dbReference type="AlphaFoldDB" id="A0A1X0J792"/>
<dbReference type="RefSeq" id="WP_083117022.1">
    <property type="nucleotide sequence ID" value="NZ_JACKUO010000042.1"/>
</dbReference>
<evidence type="ECO:0000259" key="1">
    <source>
        <dbReference type="Pfam" id="PF00156"/>
    </source>
</evidence>